<feature type="signal peptide" evidence="4">
    <location>
        <begin position="1"/>
        <end position="28"/>
    </location>
</feature>
<keyword evidence="1" id="KW-0175">Coiled coil</keyword>
<feature type="chain" id="PRO_5030802864" evidence="4">
    <location>
        <begin position="29"/>
        <end position="717"/>
    </location>
</feature>
<comment type="caution">
    <text evidence="6">The sequence shown here is derived from an EMBL/GenBank/DDBJ whole genome shotgun (WGS) entry which is preliminary data.</text>
</comment>
<evidence type="ECO:0000256" key="3">
    <source>
        <dbReference type="SAM" id="Phobius"/>
    </source>
</evidence>
<sequence length="717" mass="73260">MSSRRICVSAVVGAVVAVPLFTSVAAVADEPLTFSARDYVVDAADALSDSEEADLEAAIEELRSQEGFTVRVAYVDTFENPSDRNDWATTTAQLNDETSNEGLLAIAVEQGAATYVVGSGSAVGGQGQAIYSEYIEPELRQGRDFAGAGLAAVQGTSEALSGSGGTGGGTTDGGTGGSSSGTGTSSGGGALGGLVLVGGLVAVAGAGGYLLLKNRNGNSAQRNREEYGYGPVPSANGEVVDPLAGLSVEDLRTRAGSLLVAADDAIKSSEQELGFAEAQYGAEAITTFSQDIAAAKGHMSESFKLQQQLDDHIPDTEEQQREWLGEIIRRCEDVNSSLQAHKADFDALRELERNAPEALAGAESAAEQARRRFSAAEQSLRSLQGRYPDTATSQVADNIEQARERLSFVDSAATEAQSRMAAGDTGRAVVAVRAAEEAVHQSTVLLDAIDKRSEELAAAERELERALPETEQDLAQAQAMDRTGQYRDLAGPIAAVQSAVTTVRQERQSARSNPLALLQRLEAAHAQLDAALGGVRDQAENARRAQDSLQHAIIAAQSSISGTADYIRARRGGVGSEARTRLAEAERNLDHALDLQRSDPVTALSHAQQAATLADHAAQLAEQDVEGFGRGGMGMGGMYGGRGGDGMGGALLGGILLGSILNGGGFGGGGFGGGGFGGGDGGGGFDGGGGSFGGGGFGGFDGGGGGFGDFGGGGGDF</sequence>
<name>A0A7X1TMF5_9MICC</name>
<keyword evidence="7" id="KW-1185">Reference proteome</keyword>
<feature type="coiled-coil region" evidence="1">
    <location>
        <begin position="446"/>
        <end position="480"/>
    </location>
</feature>
<dbReference type="Pfam" id="PF04536">
    <property type="entry name" value="TPM_phosphatase"/>
    <property type="match status" value="1"/>
</dbReference>
<dbReference type="OrthoDB" id="5105562at2"/>
<evidence type="ECO:0000259" key="5">
    <source>
        <dbReference type="Pfam" id="PF04536"/>
    </source>
</evidence>
<organism evidence="6 7">
    <name type="scientific">Arthrobacter bussei</name>
    <dbReference type="NCBI Taxonomy" id="2594179"/>
    <lineage>
        <taxon>Bacteria</taxon>
        <taxon>Bacillati</taxon>
        <taxon>Actinomycetota</taxon>
        <taxon>Actinomycetes</taxon>
        <taxon>Micrococcales</taxon>
        <taxon>Micrococcaceae</taxon>
        <taxon>Arthrobacter</taxon>
    </lineage>
</organism>
<evidence type="ECO:0000313" key="6">
    <source>
        <dbReference type="EMBL" id="MPY09567.1"/>
    </source>
</evidence>
<dbReference type="EMBL" id="VJXX01000001">
    <property type="protein sequence ID" value="MPY09567.1"/>
    <property type="molecule type" value="Genomic_DNA"/>
</dbReference>
<evidence type="ECO:0000256" key="4">
    <source>
        <dbReference type="SAM" id="SignalP"/>
    </source>
</evidence>
<feature type="coiled-coil region" evidence="1">
    <location>
        <begin position="359"/>
        <end position="386"/>
    </location>
</feature>
<proteinExistence type="predicted"/>
<keyword evidence="3" id="KW-0812">Transmembrane</keyword>
<dbReference type="Proteomes" id="UP000326464">
    <property type="component" value="Unassembled WGS sequence"/>
</dbReference>
<keyword evidence="3" id="KW-1133">Transmembrane helix</keyword>
<feature type="domain" description="TPM" evidence="5">
    <location>
        <begin position="40"/>
        <end position="156"/>
    </location>
</feature>
<keyword evidence="3" id="KW-0472">Membrane</keyword>
<feature type="region of interest" description="Disordered" evidence="2">
    <location>
        <begin position="157"/>
        <end position="184"/>
    </location>
</feature>
<evidence type="ECO:0000313" key="7">
    <source>
        <dbReference type="Proteomes" id="UP000326464"/>
    </source>
</evidence>
<feature type="compositionally biased region" description="Gly residues" evidence="2">
    <location>
        <begin position="162"/>
        <end position="184"/>
    </location>
</feature>
<evidence type="ECO:0000256" key="2">
    <source>
        <dbReference type="SAM" id="MobiDB-lite"/>
    </source>
</evidence>
<protein>
    <submittedName>
        <fullName evidence="6">TPM domain-containing protein</fullName>
    </submittedName>
</protein>
<accession>A0A7X1TMF5</accession>
<reference evidence="7" key="1">
    <citation type="submission" date="2019-07" db="EMBL/GenBank/DDBJ databases">
        <title>Arthrobacter KR32 sp. nov., isolated from mountain cheese made of cows milk.</title>
        <authorList>
            <person name="Flegler A."/>
        </authorList>
    </citation>
    <scope>NUCLEOTIDE SEQUENCE [LARGE SCALE GENOMIC DNA]</scope>
    <source>
        <strain evidence="7">KR32</strain>
    </source>
</reference>
<keyword evidence="4" id="KW-0732">Signal</keyword>
<feature type="transmembrane region" description="Helical" evidence="3">
    <location>
        <begin position="190"/>
        <end position="212"/>
    </location>
</feature>
<dbReference type="InterPro" id="IPR007621">
    <property type="entry name" value="TPM_dom"/>
</dbReference>
<dbReference type="AlphaFoldDB" id="A0A7X1TMF5"/>
<gene>
    <name evidence="6" type="ORF">FNH21_02320</name>
</gene>
<dbReference type="Gene3D" id="3.10.310.50">
    <property type="match status" value="1"/>
</dbReference>
<evidence type="ECO:0000256" key="1">
    <source>
        <dbReference type="SAM" id="Coils"/>
    </source>
</evidence>